<dbReference type="InterPro" id="IPR002734">
    <property type="entry name" value="RibDG_C"/>
</dbReference>
<accession>A0ABT2PL03</accession>
<evidence type="ECO:0000259" key="1">
    <source>
        <dbReference type="Pfam" id="PF01872"/>
    </source>
</evidence>
<proteinExistence type="predicted"/>
<sequence>MAQVRVEGFTVSIDGYGAGPHQDLEHPLGLGGEELHQWLLPTRTFQKALFGKDGGTTGVDDDFAARGFRNVGAWILGRNMFSPFRGDGPDDHWKGWWGDNPPYHVPVFILTHHARAPIVMEGGTTFHFITGGIHDALERARAAAAGMDVRIGGGPDTIRQYLREGLIDELHLAIAPVLLGRGESLFAGLDLRALGYACVECVASAKATHVVVRRQGHRSAHVLAEGQCP</sequence>
<keyword evidence="3" id="KW-1185">Reference proteome</keyword>
<evidence type="ECO:0000313" key="3">
    <source>
        <dbReference type="Proteomes" id="UP001525968"/>
    </source>
</evidence>
<dbReference type="Proteomes" id="UP001525968">
    <property type="component" value="Unassembled WGS sequence"/>
</dbReference>
<dbReference type="RefSeq" id="WP_261500340.1">
    <property type="nucleotide sequence ID" value="NZ_JAODYH010000004.1"/>
</dbReference>
<comment type="caution">
    <text evidence="2">The sequence shown here is derived from an EMBL/GenBank/DDBJ whole genome shotgun (WGS) entry which is preliminary data.</text>
</comment>
<dbReference type="InterPro" id="IPR050765">
    <property type="entry name" value="Riboflavin_Biosynth_HTPR"/>
</dbReference>
<gene>
    <name evidence="2" type="ORF">N0K08_10940</name>
</gene>
<dbReference type="PANTHER" id="PTHR38011:SF12">
    <property type="entry name" value="BIFUNCTIONAL DEAMINASE-REDUCTASE DOMAIN PROTEIN"/>
    <property type="match status" value="1"/>
</dbReference>
<feature type="domain" description="Bacterial bifunctional deaminase-reductase C-terminal" evidence="1">
    <location>
        <begin position="9"/>
        <end position="206"/>
    </location>
</feature>
<evidence type="ECO:0000313" key="2">
    <source>
        <dbReference type="EMBL" id="MCT9811151.1"/>
    </source>
</evidence>
<organism evidence="2 3">
    <name type="scientific">Acidovorax bellezanensis</name>
    <dbReference type="NCBI Taxonomy" id="2976702"/>
    <lineage>
        <taxon>Bacteria</taxon>
        <taxon>Pseudomonadati</taxon>
        <taxon>Pseudomonadota</taxon>
        <taxon>Betaproteobacteria</taxon>
        <taxon>Burkholderiales</taxon>
        <taxon>Comamonadaceae</taxon>
        <taxon>Acidovorax</taxon>
    </lineage>
</organism>
<reference evidence="2 3" key="1">
    <citation type="submission" date="2022-09" db="EMBL/GenBank/DDBJ databases">
        <title>Draft genome of isolate Be4.</title>
        <authorList>
            <person name="Sanchez-Castro I."/>
            <person name="Martinez-Rodriguez P."/>
            <person name="Descostes M."/>
            <person name="Merroun M."/>
        </authorList>
    </citation>
    <scope>NUCLEOTIDE SEQUENCE [LARGE SCALE GENOMIC DNA]</scope>
    <source>
        <strain evidence="2 3">Be4</strain>
    </source>
</reference>
<dbReference type="InterPro" id="IPR024072">
    <property type="entry name" value="DHFR-like_dom_sf"/>
</dbReference>
<dbReference type="SUPFAM" id="SSF53597">
    <property type="entry name" value="Dihydrofolate reductase-like"/>
    <property type="match status" value="1"/>
</dbReference>
<protein>
    <submittedName>
        <fullName evidence="2">Dihydrofolate reductase family protein</fullName>
    </submittedName>
</protein>
<name>A0ABT2PL03_9BURK</name>
<dbReference type="EMBL" id="JAODYH010000004">
    <property type="protein sequence ID" value="MCT9811151.1"/>
    <property type="molecule type" value="Genomic_DNA"/>
</dbReference>
<dbReference type="Gene3D" id="3.40.430.10">
    <property type="entry name" value="Dihydrofolate Reductase, subunit A"/>
    <property type="match status" value="1"/>
</dbReference>
<dbReference type="PANTHER" id="PTHR38011">
    <property type="entry name" value="DIHYDROFOLATE REDUCTASE FAMILY PROTEIN (AFU_ORTHOLOGUE AFUA_8G06820)"/>
    <property type="match status" value="1"/>
</dbReference>
<dbReference type="Pfam" id="PF01872">
    <property type="entry name" value="RibD_C"/>
    <property type="match status" value="1"/>
</dbReference>